<evidence type="ECO:0000313" key="3">
    <source>
        <dbReference type="EMBL" id="MBP1988826.1"/>
    </source>
</evidence>
<dbReference type="EMBL" id="JAGGLB010000001">
    <property type="protein sequence ID" value="MBP1988826.1"/>
    <property type="molecule type" value="Genomic_DNA"/>
</dbReference>
<accession>A0ABS4IPH4</accession>
<dbReference type="SUPFAM" id="SSF51445">
    <property type="entry name" value="(Trans)glycosidases"/>
    <property type="match status" value="1"/>
</dbReference>
<dbReference type="Pfam" id="PF02018">
    <property type="entry name" value="CBM_4_9"/>
    <property type="match status" value="3"/>
</dbReference>
<protein>
    <recommendedName>
        <fullName evidence="2">CBM-cenC domain-containing protein</fullName>
    </recommendedName>
</protein>
<dbReference type="InterPro" id="IPR003305">
    <property type="entry name" value="CenC_carb-bd"/>
</dbReference>
<proteinExistence type="predicted"/>
<dbReference type="Gene3D" id="2.60.120.260">
    <property type="entry name" value="Galactose-binding domain-like"/>
    <property type="match status" value="3"/>
</dbReference>
<feature type="domain" description="CBM-cenC" evidence="2">
    <location>
        <begin position="571"/>
        <end position="702"/>
    </location>
</feature>
<comment type="caution">
    <text evidence="3">The sequence shown here is derived from an EMBL/GenBank/DDBJ whole genome shotgun (WGS) entry which is preliminary data.</text>
</comment>
<dbReference type="SUPFAM" id="SSF49785">
    <property type="entry name" value="Galactose-binding domain-like"/>
    <property type="match status" value="3"/>
</dbReference>
<dbReference type="Proteomes" id="UP001519287">
    <property type="component" value="Unassembled WGS sequence"/>
</dbReference>
<evidence type="ECO:0000259" key="2">
    <source>
        <dbReference type="Pfam" id="PF02018"/>
    </source>
</evidence>
<gene>
    <name evidence="3" type="ORF">J2Z66_000421</name>
</gene>
<dbReference type="Gene3D" id="3.20.20.80">
    <property type="entry name" value="Glycosidases"/>
    <property type="match status" value="1"/>
</dbReference>
<sequence length="865" mass="94027">MTSLKGPSKIVSIGFMVALGLILSMVVNSLRVSAEAEDFKIGVFWVPPAAYTNATQYDYLQEAHVNWIINVASTDLNSVAINETMLDLAAERGMKAVVADSRFDKVYNNTATDAEIDAMANDYKGHPGLGGYYVMDEPEFANISYAGHAYNRFLSNDPDSSPYLNLLPYVWNKPQYEQYVDDIIDAADLKYLTFDNYPFKVGYDAFDDYYTNLKIIREKGLTNNLKIAAYIQACGYVDMRLPVENELRYNVFTSLAYGAKSLYWFPYWHPGVPFSGAIINEDGTKTSLYEPFKNLNAQMKAWGPTLMKLTSMDVYHSGTMAAGTIGVPSDFQWQPNAITDNVILSYFTDASGRKYVMAVNRDYTNSLTLTFNLNPKPSTVTEVSKTTGLEVSTNYNPSTGVISAAFAPGEGRLYALPADGTGELLTNPGFEAGKMGWKTYNASTLTSVTTPVNTGSKALGISARSTNHTGPMQDIKSILLSSGQGTYNFGAMLRTETGTQTMYVNININDSTGDHYYNGSFESVGNGSWVRSSGSANLTWTGKLNYARIYTESASGTGNYLVDDFSLKKPELLANPGFEDRATGWSSYNSSTLTPVTSPVKSGSKALKISDRANNYTGPMQDIKSILQGNGQGTYNFGANLRTEAGTQTMYVNIFVNDSTGDHYYNGALVSVGSGAWVNSAGSANITWTGTLNYARIYTESQSGTGSYFVDDFSLKKAELLVNQGFEEGATGWSSYNSSILTPVTTPVKSGSKALKISSRGSNYTGPMQDIKSILQSNGQGTYSFGANLRTEAGTQPMYVNVYVNDSAGDHYFNGALVSVGSGGWVSSSGSANITWTGTLNYARIYTESQSGTGNYFVDDFSLNK</sequence>
<reference evidence="3 4" key="1">
    <citation type="submission" date="2021-03" db="EMBL/GenBank/DDBJ databases">
        <title>Genomic Encyclopedia of Type Strains, Phase IV (KMG-IV): sequencing the most valuable type-strain genomes for metagenomic binning, comparative biology and taxonomic classification.</title>
        <authorList>
            <person name="Goeker M."/>
        </authorList>
    </citation>
    <scope>NUCLEOTIDE SEQUENCE [LARGE SCALE GENOMIC DNA]</scope>
    <source>
        <strain evidence="3 4">DSM 26048</strain>
    </source>
</reference>
<feature type="domain" description="CBM-cenC" evidence="2">
    <location>
        <begin position="423"/>
        <end position="553"/>
    </location>
</feature>
<name>A0ABS4IPH4_9BACL</name>
<dbReference type="RefSeq" id="WP_209969292.1">
    <property type="nucleotide sequence ID" value="NZ_JAGGLB010000001.1"/>
</dbReference>
<keyword evidence="4" id="KW-1185">Reference proteome</keyword>
<keyword evidence="1" id="KW-0378">Hydrolase</keyword>
<evidence type="ECO:0000256" key="1">
    <source>
        <dbReference type="ARBA" id="ARBA00022801"/>
    </source>
</evidence>
<dbReference type="InterPro" id="IPR017853">
    <property type="entry name" value="GH"/>
</dbReference>
<evidence type="ECO:0000313" key="4">
    <source>
        <dbReference type="Proteomes" id="UP001519287"/>
    </source>
</evidence>
<organism evidence="3 4">
    <name type="scientific">Paenibacillus eucommiae</name>
    <dbReference type="NCBI Taxonomy" id="1355755"/>
    <lineage>
        <taxon>Bacteria</taxon>
        <taxon>Bacillati</taxon>
        <taxon>Bacillota</taxon>
        <taxon>Bacilli</taxon>
        <taxon>Bacillales</taxon>
        <taxon>Paenibacillaceae</taxon>
        <taxon>Paenibacillus</taxon>
    </lineage>
</organism>
<dbReference type="InterPro" id="IPR008979">
    <property type="entry name" value="Galactose-bd-like_sf"/>
</dbReference>
<feature type="domain" description="CBM-cenC" evidence="2">
    <location>
        <begin position="719"/>
        <end position="850"/>
    </location>
</feature>